<accession>A0ABQ8ASB1</accession>
<keyword evidence="2" id="KW-1185">Reference proteome</keyword>
<feature type="non-terminal residue" evidence="1">
    <location>
        <position position="227"/>
    </location>
</feature>
<dbReference type="Proteomes" id="UP000824890">
    <property type="component" value="Unassembled WGS sequence"/>
</dbReference>
<protein>
    <submittedName>
        <fullName evidence="1">Uncharacterized protein</fullName>
    </submittedName>
</protein>
<evidence type="ECO:0000313" key="2">
    <source>
        <dbReference type="Proteomes" id="UP000824890"/>
    </source>
</evidence>
<gene>
    <name evidence="1" type="ORF">HID58_057395</name>
</gene>
<comment type="caution">
    <text evidence="1">The sequence shown here is derived from an EMBL/GenBank/DDBJ whole genome shotgun (WGS) entry which is preliminary data.</text>
</comment>
<name>A0ABQ8ASB1_BRANA</name>
<sequence>MRSRDLWWCCESGASKAVVFCALVDLKGRIRCVDPKLSLVLSSLHTAVECSPVMRRDGSGWSLWIWTDDGLSIRRRTRLRRRKAGGEWVAGCGLDQSKCLLRTSYTDQIRWFPLPLALFFFFSDALQRWISLFASGGISHPLLLRLSCRHKLFHLPFRSDVPAQAMNRGRRGASSEEGSGEFNSVAALLYTAGTGGAASRDRIAVEAREALLRRASQGTLNFHTTKQ</sequence>
<dbReference type="EMBL" id="JAGKQM010000013">
    <property type="protein sequence ID" value="KAH0894966.1"/>
    <property type="molecule type" value="Genomic_DNA"/>
</dbReference>
<reference evidence="1 2" key="1">
    <citation type="submission" date="2021-05" db="EMBL/GenBank/DDBJ databases">
        <title>Genome Assembly of Synthetic Allotetraploid Brassica napus Reveals Homoeologous Exchanges between Subgenomes.</title>
        <authorList>
            <person name="Davis J.T."/>
        </authorList>
    </citation>
    <scope>NUCLEOTIDE SEQUENCE [LARGE SCALE GENOMIC DNA]</scope>
    <source>
        <strain evidence="2">cv. Da-Ae</strain>
        <tissue evidence="1">Seedling</tissue>
    </source>
</reference>
<proteinExistence type="predicted"/>
<organism evidence="1 2">
    <name type="scientific">Brassica napus</name>
    <name type="common">Rape</name>
    <dbReference type="NCBI Taxonomy" id="3708"/>
    <lineage>
        <taxon>Eukaryota</taxon>
        <taxon>Viridiplantae</taxon>
        <taxon>Streptophyta</taxon>
        <taxon>Embryophyta</taxon>
        <taxon>Tracheophyta</taxon>
        <taxon>Spermatophyta</taxon>
        <taxon>Magnoliopsida</taxon>
        <taxon>eudicotyledons</taxon>
        <taxon>Gunneridae</taxon>
        <taxon>Pentapetalae</taxon>
        <taxon>rosids</taxon>
        <taxon>malvids</taxon>
        <taxon>Brassicales</taxon>
        <taxon>Brassicaceae</taxon>
        <taxon>Brassiceae</taxon>
        <taxon>Brassica</taxon>
    </lineage>
</organism>
<evidence type="ECO:0000313" key="1">
    <source>
        <dbReference type="EMBL" id="KAH0894966.1"/>
    </source>
</evidence>